<sequence>MNDPGVPKPIHSAIAQHPLQGALRYREKTPGRCCDERFLIGRRWRPPLHPHHLGKKCPTGKWGEKKYYIISSLIICMGHTHITSNGKHGGLLIERWDMPLGFMIFSRIVLVPLLG</sequence>
<keyword evidence="2" id="KW-1185">Reference proteome</keyword>
<dbReference type="AlphaFoldDB" id="A0AAV4MWI3"/>
<organism evidence="1 2">
    <name type="scientific">Caerostris darwini</name>
    <dbReference type="NCBI Taxonomy" id="1538125"/>
    <lineage>
        <taxon>Eukaryota</taxon>
        <taxon>Metazoa</taxon>
        <taxon>Ecdysozoa</taxon>
        <taxon>Arthropoda</taxon>
        <taxon>Chelicerata</taxon>
        <taxon>Arachnida</taxon>
        <taxon>Araneae</taxon>
        <taxon>Araneomorphae</taxon>
        <taxon>Entelegynae</taxon>
        <taxon>Araneoidea</taxon>
        <taxon>Araneidae</taxon>
        <taxon>Caerostris</taxon>
    </lineage>
</organism>
<protein>
    <submittedName>
        <fullName evidence="1">Uncharacterized protein</fullName>
    </submittedName>
</protein>
<comment type="caution">
    <text evidence="1">The sequence shown here is derived from an EMBL/GenBank/DDBJ whole genome shotgun (WGS) entry which is preliminary data.</text>
</comment>
<accession>A0AAV4MWI3</accession>
<dbReference type="EMBL" id="BPLQ01000844">
    <property type="protein sequence ID" value="GIX75717.1"/>
    <property type="molecule type" value="Genomic_DNA"/>
</dbReference>
<name>A0AAV4MWI3_9ARAC</name>
<evidence type="ECO:0000313" key="1">
    <source>
        <dbReference type="EMBL" id="GIX75717.1"/>
    </source>
</evidence>
<gene>
    <name evidence="1" type="ORF">CDAR_378751</name>
</gene>
<proteinExistence type="predicted"/>
<reference evidence="1 2" key="1">
    <citation type="submission" date="2021-06" db="EMBL/GenBank/DDBJ databases">
        <title>Caerostris darwini draft genome.</title>
        <authorList>
            <person name="Kono N."/>
            <person name="Arakawa K."/>
        </authorList>
    </citation>
    <scope>NUCLEOTIDE SEQUENCE [LARGE SCALE GENOMIC DNA]</scope>
</reference>
<dbReference type="Proteomes" id="UP001054837">
    <property type="component" value="Unassembled WGS sequence"/>
</dbReference>
<evidence type="ECO:0000313" key="2">
    <source>
        <dbReference type="Proteomes" id="UP001054837"/>
    </source>
</evidence>